<keyword evidence="1" id="KW-0732">Signal</keyword>
<name>A0A140SSS3_PROSM</name>
<dbReference type="EMBL" id="CP003488">
    <property type="protein sequence ID" value="AFH95384.1"/>
    <property type="molecule type" value="Genomic_DNA"/>
</dbReference>
<dbReference type="RefSeq" id="WP_004918520.1">
    <property type="nucleotide sequence ID" value="NC_017731.1"/>
</dbReference>
<feature type="signal peptide" evidence="1">
    <location>
        <begin position="1"/>
        <end position="21"/>
    </location>
</feature>
<accession>A0A140SSS3</accession>
<dbReference type="OrthoDB" id="5678640at2"/>
<dbReference type="KEGG" id="psi:S70_17870"/>
<evidence type="ECO:0000313" key="3">
    <source>
        <dbReference type="Proteomes" id="UP000005012"/>
    </source>
</evidence>
<organism evidence="2 3">
    <name type="scientific">Providencia stuartii (strain MRSN 2154)</name>
    <dbReference type="NCBI Taxonomy" id="1157951"/>
    <lineage>
        <taxon>Bacteria</taxon>
        <taxon>Pseudomonadati</taxon>
        <taxon>Pseudomonadota</taxon>
        <taxon>Gammaproteobacteria</taxon>
        <taxon>Enterobacterales</taxon>
        <taxon>Morganellaceae</taxon>
        <taxon>Providencia</taxon>
    </lineage>
</organism>
<evidence type="ECO:0008006" key="4">
    <source>
        <dbReference type="Google" id="ProtNLM"/>
    </source>
</evidence>
<gene>
    <name evidence="2" type="ordered locus">S70_17870</name>
</gene>
<protein>
    <recommendedName>
        <fullName evidence="4">Lipoprotein</fullName>
    </recommendedName>
</protein>
<dbReference type="Pfam" id="PF17274">
    <property type="entry name" value="DUF5339"/>
    <property type="match status" value="1"/>
</dbReference>
<reference evidence="2 3" key="1">
    <citation type="journal article" date="2012" name="J. Bacteriol.">
        <title>Complete Genome Sequence of Providencia stuartii Clinical Isolate MRSN 2154.</title>
        <authorList>
            <person name="Clifford R.J."/>
            <person name="Hang J."/>
            <person name="Riley M.C."/>
            <person name="Onmus-Leone F."/>
            <person name="Kuschner R.A."/>
            <person name="Lesho E.P."/>
            <person name="Waterman P.E."/>
        </authorList>
    </citation>
    <scope>NUCLEOTIDE SEQUENCE [LARGE SCALE GENOMIC DNA]</scope>
    <source>
        <strain evidence="2 3">MRSN 2154</strain>
    </source>
</reference>
<evidence type="ECO:0000256" key="1">
    <source>
        <dbReference type="SAM" id="SignalP"/>
    </source>
</evidence>
<dbReference type="PROSITE" id="PS51257">
    <property type="entry name" value="PROKAR_LIPOPROTEIN"/>
    <property type="match status" value="1"/>
</dbReference>
<reference evidence="3" key="2">
    <citation type="submission" date="2012-04" db="EMBL/GenBank/DDBJ databases">
        <title>Complete genome sequence of Providencia stuartii clinical isolate MRSN 2154.</title>
        <authorList>
            <person name="Clifford R.J."/>
            <person name="Hang J."/>
            <person name="Riley M.C."/>
            <person name="Onmus-Leone F."/>
            <person name="Kuschner R.A."/>
            <person name="Lesho E.P."/>
            <person name="Waterman P.E."/>
        </authorList>
    </citation>
    <scope>NUCLEOTIDE SEQUENCE [LARGE SCALE GENOMIC DNA]</scope>
    <source>
        <strain evidence="3">MRSN 2154</strain>
    </source>
</reference>
<sequence length="104" mass="11089">MKKLILACGMGLMALTITACSEEEKKAEVVAGATETCNAYFAEVDGLIAKASEDPQAKTQLDSMKGQLEEGKKQIAALPKDQQDKACQQGIDALKQMKSVLGLQ</sequence>
<dbReference type="GeneID" id="93519901"/>
<dbReference type="PATRIC" id="fig|1157951.4.peg.3587"/>
<dbReference type="HOGENOM" id="CLU_179313_0_0_6"/>
<dbReference type="Proteomes" id="UP000005012">
    <property type="component" value="Chromosome"/>
</dbReference>
<dbReference type="InterPro" id="IPR020493">
    <property type="entry name" value="Uncharacterised_HI0310"/>
</dbReference>
<dbReference type="AlphaFoldDB" id="A0A140SSS3"/>
<proteinExistence type="predicted"/>
<evidence type="ECO:0000313" key="2">
    <source>
        <dbReference type="EMBL" id="AFH95384.1"/>
    </source>
</evidence>
<feature type="chain" id="PRO_5007305243" description="Lipoprotein" evidence="1">
    <location>
        <begin position="22"/>
        <end position="104"/>
    </location>
</feature>